<dbReference type="GO" id="GO:0005886">
    <property type="term" value="C:plasma membrane"/>
    <property type="evidence" value="ECO:0007669"/>
    <property type="project" value="UniProtKB-SubCell"/>
</dbReference>
<dbReference type="eggNOG" id="COG3090">
    <property type="taxonomic scope" value="Bacteria"/>
</dbReference>
<gene>
    <name evidence="11" type="ORF">BG36_13395</name>
</gene>
<comment type="caution">
    <text evidence="11">The sequence shown here is derived from an EMBL/GenBank/DDBJ whole genome shotgun (WGS) entry which is preliminary data.</text>
</comment>
<keyword evidence="4 9" id="KW-0997">Cell inner membrane</keyword>
<dbReference type="GO" id="GO:0022857">
    <property type="term" value="F:transmembrane transporter activity"/>
    <property type="evidence" value="ECO:0007669"/>
    <property type="project" value="UniProtKB-UniRule"/>
</dbReference>
<evidence type="ECO:0000259" key="10">
    <source>
        <dbReference type="Pfam" id="PF04290"/>
    </source>
</evidence>
<keyword evidence="2 9" id="KW-0813">Transport</keyword>
<dbReference type="InterPro" id="IPR007387">
    <property type="entry name" value="TRAP_DctQ"/>
</dbReference>
<evidence type="ECO:0000313" key="12">
    <source>
        <dbReference type="Proteomes" id="UP000019849"/>
    </source>
</evidence>
<dbReference type="PANTHER" id="PTHR35011:SF2">
    <property type="entry name" value="2,3-DIKETO-L-GULONATE TRAP TRANSPORTER SMALL PERMEASE PROTEIN YIAM"/>
    <property type="match status" value="1"/>
</dbReference>
<dbReference type="HOGENOM" id="CLU_086356_9_4_5"/>
<comment type="caution">
    <text evidence="9">Lacks conserved residue(s) required for the propagation of feature annotation.</text>
</comment>
<comment type="similarity">
    <text evidence="8 9">Belongs to the TRAP transporter small permease family.</text>
</comment>
<keyword evidence="5 9" id="KW-0812">Transmembrane</keyword>
<dbReference type="Pfam" id="PF04290">
    <property type="entry name" value="DctQ"/>
    <property type="match status" value="1"/>
</dbReference>
<evidence type="ECO:0000256" key="6">
    <source>
        <dbReference type="ARBA" id="ARBA00022989"/>
    </source>
</evidence>
<dbReference type="Proteomes" id="UP000019849">
    <property type="component" value="Unassembled WGS sequence"/>
</dbReference>
<organism evidence="11 12">
    <name type="scientific">Aquamicrobium defluvii</name>
    <dbReference type="NCBI Taxonomy" id="69279"/>
    <lineage>
        <taxon>Bacteria</taxon>
        <taxon>Pseudomonadati</taxon>
        <taxon>Pseudomonadota</taxon>
        <taxon>Alphaproteobacteria</taxon>
        <taxon>Hyphomicrobiales</taxon>
        <taxon>Phyllobacteriaceae</taxon>
        <taxon>Aquamicrobium</taxon>
    </lineage>
</organism>
<comment type="function">
    <text evidence="9">Part of the tripartite ATP-independent periplasmic (TRAP) transport system.</text>
</comment>
<dbReference type="PATRIC" id="fig|69279.3.peg.3771"/>
<comment type="subunit">
    <text evidence="9">The complex comprises the extracytoplasmic solute receptor protein and the two transmembrane proteins.</text>
</comment>
<keyword evidence="7 9" id="KW-0472">Membrane</keyword>
<accession>A0A011V3H5</accession>
<dbReference type="GO" id="GO:0015740">
    <property type="term" value="P:C4-dicarboxylate transport"/>
    <property type="evidence" value="ECO:0007669"/>
    <property type="project" value="TreeGrafter"/>
</dbReference>
<comment type="subcellular location">
    <subcellularLocation>
        <location evidence="1 9">Cell inner membrane</location>
        <topology evidence="1 9">Multi-pass membrane protein</topology>
    </subcellularLocation>
</comment>
<dbReference type="AlphaFoldDB" id="A0A011V3H5"/>
<evidence type="ECO:0000256" key="9">
    <source>
        <dbReference type="RuleBase" id="RU369079"/>
    </source>
</evidence>
<dbReference type="InterPro" id="IPR055348">
    <property type="entry name" value="DctQ"/>
</dbReference>
<dbReference type="EMBL" id="JENY01000027">
    <property type="protein sequence ID" value="EXL03055.1"/>
    <property type="molecule type" value="Genomic_DNA"/>
</dbReference>
<evidence type="ECO:0000256" key="3">
    <source>
        <dbReference type="ARBA" id="ARBA00022475"/>
    </source>
</evidence>
<feature type="transmembrane region" description="Helical" evidence="9">
    <location>
        <begin position="69"/>
        <end position="90"/>
    </location>
</feature>
<keyword evidence="3" id="KW-1003">Cell membrane</keyword>
<proteinExistence type="inferred from homology"/>
<evidence type="ECO:0000256" key="4">
    <source>
        <dbReference type="ARBA" id="ARBA00022519"/>
    </source>
</evidence>
<evidence type="ECO:0000256" key="8">
    <source>
        <dbReference type="ARBA" id="ARBA00038436"/>
    </source>
</evidence>
<evidence type="ECO:0000256" key="5">
    <source>
        <dbReference type="ARBA" id="ARBA00022692"/>
    </source>
</evidence>
<dbReference type="STRING" id="69279.BG36_13395"/>
<keyword evidence="6 9" id="KW-1133">Transmembrane helix</keyword>
<reference evidence="11 12" key="1">
    <citation type="submission" date="2014-02" db="EMBL/GenBank/DDBJ databases">
        <title>Aquamicrobium defluvii Genome sequencing.</title>
        <authorList>
            <person name="Wang X."/>
        </authorList>
    </citation>
    <scope>NUCLEOTIDE SEQUENCE [LARGE SCALE GENOMIC DNA]</scope>
    <source>
        <strain evidence="11 12">W13Z1</strain>
    </source>
</reference>
<evidence type="ECO:0000256" key="1">
    <source>
        <dbReference type="ARBA" id="ARBA00004429"/>
    </source>
</evidence>
<evidence type="ECO:0000313" key="11">
    <source>
        <dbReference type="EMBL" id="EXL03055.1"/>
    </source>
</evidence>
<feature type="transmembrane region" description="Helical" evidence="9">
    <location>
        <begin position="110"/>
        <end position="135"/>
    </location>
</feature>
<evidence type="ECO:0000256" key="7">
    <source>
        <dbReference type="ARBA" id="ARBA00023136"/>
    </source>
</evidence>
<sequence length="141" mass="15714">MSLAIIVAAMLLQVGARYIYHAALPWPEELSQLLLVVLSFFGMYRAIEEDMHIRLDLIPASMSAVMARLLRTIAIVAAAIFLGYISYGGYELALRSWSQPSTAMRLPMGWFYLAIPVAGALSVLALLTQLIDLFAREPRRQ</sequence>
<name>A0A011V3H5_9HYPH</name>
<protein>
    <recommendedName>
        <fullName evidence="9">TRAP transporter small permease protein</fullName>
    </recommendedName>
</protein>
<dbReference type="PANTHER" id="PTHR35011">
    <property type="entry name" value="2,3-DIKETO-L-GULONATE TRAP TRANSPORTER SMALL PERMEASE PROTEIN YIAM"/>
    <property type="match status" value="1"/>
</dbReference>
<feature type="domain" description="Tripartite ATP-independent periplasmic transporters DctQ component" evidence="10">
    <location>
        <begin position="6"/>
        <end position="135"/>
    </location>
</feature>
<evidence type="ECO:0000256" key="2">
    <source>
        <dbReference type="ARBA" id="ARBA00022448"/>
    </source>
</evidence>